<dbReference type="EMBL" id="UINC01024931">
    <property type="protein sequence ID" value="SVA99572.1"/>
    <property type="molecule type" value="Genomic_DNA"/>
</dbReference>
<evidence type="ECO:0000313" key="1">
    <source>
        <dbReference type="EMBL" id="SVA99572.1"/>
    </source>
</evidence>
<reference evidence="1" key="1">
    <citation type="submission" date="2018-05" db="EMBL/GenBank/DDBJ databases">
        <authorList>
            <person name="Lanie J.A."/>
            <person name="Ng W.-L."/>
            <person name="Kazmierczak K.M."/>
            <person name="Andrzejewski T.M."/>
            <person name="Davidsen T.M."/>
            <person name="Wayne K.J."/>
            <person name="Tettelin H."/>
            <person name="Glass J.I."/>
            <person name="Rusch D."/>
            <person name="Podicherti R."/>
            <person name="Tsui H.-C.T."/>
            <person name="Winkler M.E."/>
        </authorList>
    </citation>
    <scope>NUCLEOTIDE SEQUENCE</scope>
</reference>
<gene>
    <name evidence="1" type="ORF">METZ01_LOCUS152426</name>
</gene>
<protein>
    <recommendedName>
        <fullName evidence="2">Cyclase</fullName>
    </recommendedName>
</protein>
<organism evidence="1">
    <name type="scientific">marine metagenome</name>
    <dbReference type="NCBI Taxonomy" id="408172"/>
    <lineage>
        <taxon>unclassified sequences</taxon>
        <taxon>metagenomes</taxon>
        <taxon>ecological metagenomes</taxon>
    </lineage>
</organism>
<accession>A0A382AEP9</accession>
<evidence type="ECO:0008006" key="2">
    <source>
        <dbReference type="Google" id="ProtNLM"/>
    </source>
</evidence>
<sequence length="93" mass="10370">MDLLVVVHIKSSYDSWKEVFDSNPADRAAFAADDRTRVAKVDDNTAMVQLFNVDMQKMSEVLNDPNSPAAEAMAAHVEKREIYKVEQMTPPGA</sequence>
<dbReference type="AlphaFoldDB" id="A0A382AEP9"/>
<name>A0A382AEP9_9ZZZZ</name>
<proteinExistence type="predicted"/>